<dbReference type="eggNOG" id="COG5297">
    <property type="taxonomic scope" value="Bacteria"/>
</dbReference>
<dbReference type="RefSeq" id="WP_010963882.1">
    <property type="nucleotide sequence ID" value="NC_003030.1"/>
</dbReference>
<dbReference type="SMR" id="Q97LJ9"/>
<evidence type="ECO:0000256" key="5">
    <source>
        <dbReference type="ARBA" id="ARBA00023295"/>
    </source>
</evidence>
<dbReference type="Pfam" id="PF00759">
    <property type="entry name" value="Glyco_hydro_9"/>
    <property type="match status" value="1"/>
</dbReference>
<dbReference type="InterPro" id="IPR033126">
    <property type="entry name" value="Glyco_hydro_9_Asp/Glu_AS"/>
</dbReference>
<dbReference type="InterPro" id="IPR004197">
    <property type="entry name" value="Cellulase_Ig-like"/>
</dbReference>
<gene>
    <name evidence="11" type="ordered locus">CA_C0561</name>
</gene>
<dbReference type="SUPFAM" id="SSF48208">
    <property type="entry name" value="Six-hairpin glycosidases"/>
    <property type="match status" value="1"/>
</dbReference>
<comment type="similarity">
    <text evidence="1 7 9">Belongs to the glycosyl hydrolase 9 (cellulase E) family.</text>
</comment>
<dbReference type="SUPFAM" id="SSF63446">
    <property type="entry name" value="Type I dockerin domain"/>
    <property type="match status" value="1"/>
</dbReference>
<dbReference type="Pfam" id="PF00404">
    <property type="entry name" value="Dockerin_1"/>
    <property type="match status" value="1"/>
</dbReference>
<dbReference type="Proteomes" id="UP000000814">
    <property type="component" value="Chromosome"/>
</dbReference>
<dbReference type="Pfam" id="PF02927">
    <property type="entry name" value="CelD_N"/>
    <property type="match status" value="1"/>
</dbReference>
<evidence type="ECO:0000256" key="1">
    <source>
        <dbReference type="ARBA" id="ARBA00007072"/>
    </source>
</evidence>
<dbReference type="PROSITE" id="PS00592">
    <property type="entry name" value="GH9_2"/>
    <property type="match status" value="1"/>
</dbReference>
<dbReference type="PROSITE" id="PS51766">
    <property type="entry name" value="DOCKERIN"/>
    <property type="match status" value="1"/>
</dbReference>
<proteinExistence type="inferred from homology"/>
<dbReference type="Gene3D" id="1.10.1330.10">
    <property type="entry name" value="Dockerin domain"/>
    <property type="match status" value="1"/>
</dbReference>
<keyword evidence="6 7" id="KW-0624">Polysaccharide degradation</keyword>
<evidence type="ECO:0000259" key="10">
    <source>
        <dbReference type="PROSITE" id="PS51766"/>
    </source>
</evidence>
<dbReference type="InterPro" id="IPR014756">
    <property type="entry name" value="Ig_E-set"/>
</dbReference>
<keyword evidence="4 7" id="KW-0119">Carbohydrate metabolism</keyword>
<dbReference type="Gene3D" id="2.60.40.10">
    <property type="entry name" value="Immunoglobulins"/>
    <property type="match status" value="1"/>
</dbReference>
<dbReference type="CAZy" id="CBM4">
    <property type="family name" value="Carbohydrate-Binding Module Family 4"/>
</dbReference>
<evidence type="ECO:0000256" key="7">
    <source>
        <dbReference type="PROSITE-ProRule" id="PRU10059"/>
    </source>
</evidence>
<dbReference type="OrthoDB" id="9758662at2"/>
<dbReference type="PROSITE" id="PS00698">
    <property type="entry name" value="GH9_3"/>
    <property type="match status" value="1"/>
</dbReference>
<evidence type="ECO:0000256" key="2">
    <source>
        <dbReference type="ARBA" id="ARBA00022801"/>
    </source>
</evidence>
<dbReference type="InterPro" id="IPR001701">
    <property type="entry name" value="Glyco_hydro_9"/>
</dbReference>
<keyword evidence="2 7" id="KW-0378">Hydrolase</keyword>
<comment type="catalytic activity">
    <reaction evidence="9">
        <text>Endohydrolysis of (1-&gt;4)-beta-D-glucosidic linkages in cellulose, lichenin and cereal beta-D-glucans.</text>
        <dbReference type="EC" id="3.2.1.4"/>
    </reaction>
</comment>
<evidence type="ECO:0000256" key="6">
    <source>
        <dbReference type="ARBA" id="ARBA00023326"/>
    </source>
</evidence>
<dbReference type="InterPro" id="IPR008979">
    <property type="entry name" value="Galactose-bd-like_sf"/>
</dbReference>
<dbReference type="InterPro" id="IPR016134">
    <property type="entry name" value="Dockerin_dom"/>
</dbReference>
<dbReference type="SUPFAM" id="SSF49785">
    <property type="entry name" value="Galactose-binding domain-like"/>
    <property type="match status" value="1"/>
</dbReference>
<dbReference type="eggNOG" id="COG4447">
    <property type="taxonomic scope" value="Bacteria"/>
</dbReference>
<dbReference type="GO" id="GO:0030245">
    <property type="term" value="P:cellulose catabolic process"/>
    <property type="evidence" value="ECO:0007669"/>
    <property type="project" value="UniProtKB-KW"/>
</dbReference>
<dbReference type="SUPFAM" id="SSF81296">
    <property type="entry name" value="E set domains"/>
    <property type="match status" value="1"/>
</dbReference>
<dbReference type="EC" id="3.2.1.4" evidence="9"/>
<feature type="active site" evidence="8">
    <location>
        <position position="784"/>
    </location>
</feature>
<keyword evidence="9" id="KW-0732">Signal</keyword>
<dbReference type="HOGENOM" id="CLU_006010_0_0_9"/>
<dbReference type="STRING" id="272562.CA_C0561"/>
<dbReference type="GO" id="GO:0008810">
    <property type="term" value="F:cellulase activity"/>
    <property type="evidence" value="ECO:0007669"/>
    <property type="project" value="UniProtKB-EC"/>
</dbReference>
<dbReference type="InterPro" id="IPR018247">
    <property type="entry name" value="EF_Hand_1_Ca_BS"/>
</dbReference>
<dbReference type="Pfam" id="PF02018">
    <property type="entry name" value="CBM_4_9"/>
    <property type="match status" value="1"/>
</dbReference>
<keyword evidence="5 7" id="KW-0326">Glycosidase</keyword>
<dbReference type="PATRIC" id="fig|272562.8.peg.766"/>
<dbReference type="KEGG" id="cac:CA_C0561"/>
<dbReference type="InterPro" id="IPR036439">
    <property type="entry name" value="Dockerin_dom_sf"/>
</dbReference>
<dbReference type="CDD" id="cd14256">
    <property type="entry name" value="Dockerin_I"/>
    <property type="match status" value="1"/>
</dbReference>
<dbReference type="PROSITE" id="PS00018">
    <property type="entry name" value="EF_HAND_1"/>
    <property type="match status" value="1"/>
</dbReference>
<dbReference type="AlphaFoldDB" id="Q97LJ9"/>
<protein>
    <recommendedName>
        <fullName evidence="9">Endoglucanase</fullName>
        <ecNumber evidence="9">3.2.1.4</ecNumber>
    </recommendedName>
</protein>
<keyword evidence="3 9" id="KW-0136">Cellulose degradation</keyword>
<dbReference type="EMBL" id="AE001437">
    <property type="protein sequence ID" value="AAK78540.1"/>
    <property type="molecule type" value="Genomic_DNA"/>
</dbReference>
<evidence type="ECO:0000313" key="11">
    <source>
        <dbReference type="EMBL" id="AAK78540.1"/>
    </source>
</evidence>
<dbReference type="InterPro" id="IPR012341">
    <property type="entry name" value="6hp_glycosidase-like_sf"/>
</dbReference>
<dbReference type="PIR" id="A96969">
    <property type="entry name" value="A96969"/>
</dbReference>
<reference evidence="11 12" key="1">
    <citation type="journal article" date="2001" name="J. Bacteriol.">
        <title>Genome sequence and comparative analysis of the solvent-producing bacterium Clostridium acetobutylicum.</title>
        <authorList>
            <person name="Nolling J."/>
            <person name="Breton G."/>
            <person name="Omelchenko M.V."/>
            <person name="Makarova K.S."/>
            <person name="Zeng Q."/>
            <person name="Gibson R."/>
            <person name="Lee H.M."/>
            <person name="Dubois J."/>
            <person name="Qiu D."/>
            <person name="Hitti J."/>
            <person name="Wolf Y.I."/>
            <person name="Tatusov R.L."/>
            <person name="Sabathe F."/>
            <person name="Doucette-Stamm L."/>
            <person name="Soucaille P."/>
            <person name="Daly M.J."/>
            <person name="Bennett G.N."/>
            <person name="Koonin E.V."/>
            <person name="Smith D.R."/>
        </authorList>
    </citation>
    <scope>NUCLEOTIDE SEQUENCE [LARGE SCALE GENOMIC DNA]</scope>
    <source>
        <strain evidence="12">ATCC 824 / DSM 792 / JCM 1419 / LMG 5710 / VKM B-1787</strain>
    </source>
</reference>
<dbReference type="Gene3D" id="2.60.120.260">
    <property type="entry name" value="Galactose-binding domain-like"/>
    <property type="match status" value="1"/>
</dbReference>
<dbReference type="CAZy" id="GH9">
    <property type="family name" value="Glycoside Hydrolase Family 9"/>
</dbReference>
<dbReference type="CDD" id="cd02850">
    <property type="entry name" value="E_set_Cellulase_N"/>
    <property type="match status" value="1"/>
</dbReference>
<dbReference type="PANTHER" id="PTHR22298">
    <property type="entry name" value="ENDO-1,4-BETA-GLUCANASE"/>
    <property type="match status" value="1"/>
</dbReference>
<dbReference type="InterPro" id="IPR003305">
    <property type="entry name" value="CenC_carb-bd"/>
</dbReference>
<dbReference type="GeneID" id="44997072"/>
<accession>Q97LJ9</accession>
<name>Q97LJ9_CLOAB</name>
<keyword evidence="12" id="KW-1185">Reference proteome</keyword>
<evidence type="ECO:0000256" key="4">
    <source>
        <dbReference type="ARBA" id="ARBA00023277"/>
    </source>
</evidence>
<sequence>MLRRKLLSMIVAASLVVGVGFSNICYAKPPAPDPNSNVGTHDLIRNSTFTDGVGLPWTEVETAPAHGDFDISGGTYNITVTKPGSNIWDVQFRHRNLQLKAGHKYHVEFTVTADKDCDIYPQIAMSKDPYTQYWHYGNWENVHLTAGQAKTVTDDFTMTTNDDSAEFAFHISNTNDNSKLPITYKFDNIHLTDPQYTQPAIPDDNIYDAVRVNQVGYYPNLEKIATVTSDSSTPIPWKLQDSTGAVVASGQTKVFGQDQASGDNVHIIDFTSYNKSGKDYKLVVSGDTDENPAYSVPFNIGSDLYSQLKQDSIKYFYHNRSGIEIKMPYCGDSSLARPAGHPSDIMGLAPNNWYSSLANYKLDVTGGWYDAGDHGKYVVNGGISVWTMMNQYERALYNGGDVTKAPFADNTMNIPESGNGTPDILDEARYELEMLLKMQVPAGNTYAGMAHHKGHDETWTGLGVRPDQDTKTRYLQPPSTAATLNLAAVAAQGSRLWKDKDADFSTKCLTSAETAWKAALAHPDIYADAGDVGGGAYSDNHVTDEFYWAAAELYATTGKQEYLDYIQKSPYYLQMPTELTGGESTGNAGPFDWGNVQGLGTITLATVPNNLSKTDVDTAKSNIEKAADAFIDHQSKEGYGTSLAESQVDTTYHGVKGPIVNGYPWGSNSFVANEAIVMGYAYDFSKNAKYMNGMEEDMDYLLGRNPNVKSYVTGYGAGAVKNPHHRFWAHQADPNFPNAPAGCFVGGPNSALQDPWVKGSGWHVGDKAPEKCYMDNIESWSTNEITINWNAPMAWISSYLDDNAPKVNNVKYGDINDDGVVNGRDIMVLTQYIAGKPVTIDTAAADVNGDGTVNGRDLMILRQYVSGKVTSFPVESNK</sequence>
<organism evidence="11 12">
    <name type="scientific">Clostridium acetobutylicum (strain ATCC 824 / DSM 792 / JCM 1419 / IAM 19013 / LMG 5710 / NBRC 13948 / NRRL B-527 / VKM B-1787 / 2291 / W)</name>
    <dbReference type="NCBI Taxonomy" id="272562"/>
    <lineage>
        <taxon>Bacteria</taxon>
        <taxon>Bacillati</taxon>
        <taxon>Bacillota</taxon>
        <taxon>Clostridia</taxon>
        <taxon>Eubacteriales</taxon>
        <taxon>Clostridiaceae</taxon>
        <taxon>Clostridium</taxon>
    </lineage>
</organism>
<feature type="active site" evidence="7">
    <location>
        <position position="724"/>
    </location>
</feature>
<evidence type="ECO:0000256" key="9">
    <source>
        <dbReference type="RuleBase" id="RU361166"/>
    </source>
</evidence>
<dbReference type="InterPro" id="IPR008928">
    <property type="entry name" value="6-hairpin_glycosidase_sf"/>
</dbReference>
<dbReference type="Gene3D" id="1.50.10.10">
    <property type="match status" value="1"/>
</dbReference>
<feature type="domain" description="Dockerin" evidence="10">
    <location>
        <begin position="808"/>
        <end position="874"/>
    </location>
</feature>
<dbReference type="InterPro" id="IPR013783">
    <property type="entry name" value="Ig-like_fold"/>
</dbReference>
<evidence type="ECO:0000256" key="8">
    <source>
        <dbReference type="PROSITE-ProRule" id="PRU10060"/>
    </source>
</evidence>
<dbReference type="InterPro" id="IPR018221">
    <property type="entry name" value="Glyco_hydro_9_His_AS"/>
</dbReference>
<dbReference type="InterPro" id="IPR002105">
    <property type="entry name" value="Dockerin_1_rpt"/>
</dbReference>
<evidence type="ECO:0000313" key="12">
    <source>
        <dbReference type="Proteomes" id="UP000000814"/>
    </source>
</evidence>
<evidence type="ECO:0000256" key="3">
    <source>
        <dbReference type="ARBA" id="ARBA00023001"/>
    </source>
</evidence>
<feature type="chain" id="PRO_5005144729" description="Endoglucanase" evidence="9">
    <location>
        <begin position="28"/>
        <end position="878"/>
    </location>
</feature>
<feature type="signal peptide" evidence="9">
    <location>
        <begin position="1"/>
        <end position="27"/>
    </location>
</feature>
<feature type="active site" evidence="8">
    <location>
        <position position="775"/>
    </location>
</feature>